<feature type="transmembrane region" description="Helical" evidence="2">
    <location>
        <begin position="914"/>
        <end position="935"/>
    </location>
</feature>
<dbReference type="Pfam" id="PF12770">
    <property type="entry name" value="CHAT"/>
    <property type="match status" value="1"/>
</dbReference>
<dbReference type="InterPro" id="IPR024983">
    <property type="entry name" value="CHAT_dom"/>
</dbReference>
<keyword evidence="2" id="KW-0472">Membrane</keyword>
<accession>A0ABW5B9P8</accession>
<dbReference type="Proteomes" id="UP001597414">
    <property type="component" value="Unassembled WGS sequence"/>
</dbReference>
<protein>
    <submittedName>
        <fullName evidence="4">CHAT domain-containing protein</fullName>
    </submittedName>
</protein>
<comment type="caution">
    <text evidence="4">The sequence shown here is derived from an EMBL/GenBank/DDBJ whole genome shotgun (WGS) entry which is preliminary data.</text>
</comment>
<sequence>MLPAYNNLGNITTSSNLSKLINRWFLLFLLLFYQHSPGQGPEALLSKYSEALAYYESENPSDYTDSMSMVLFKELLHSGAELLEDKIKLDIFEKCGNLALIKGDLKNAVVYYRNGLEIQNSDSVNDTLFFASNLFLGEAYYLKSQADSSIFYLEEAEKLIQQKSSLTEASRLYNSLGVIYFESGNYVQSVTYFTKAKNLIIGNRSFDELEPYFQYALFSFLSNIGSSLIQLNRLDSALAIYHELERYGFNRDQVYTQMTGIFLDKSLPDSALNYLEKITSEEFKESPSFQNQRAEIFLQRHELARAKDVLQSYLSRTRVERTGSSNFRLGRSYNLLGKIAFEEGDYESAVKYFHQAMINIDGYFDSPDIFKNPMDYSLGFATFSLIESLVDKAKSFVKLYESKQDPKFFQAGRETFQTAFDMAFFVSNYYDNDEARIFLGDFVLETYQYAIETVLERYELDRDIEYLTQALEWAERSKATGLNIGIRERKLKKISGISTEKLQLERDLHFSISRIQQAILLESNVDQVALLQDSLTDKRLELSRLHNEFNNSPDYVMGKLNYLPLDIPFLQKELLDRKTIILSFFETESNFILFLLDKENIDLQVIEKSDILNHEIQNLRKNIIGYKLGQKYNSGAEGMTLFNHLFGKAYSRFEDYPNILIIPHGNLIDLPFEVLESKNGQFLLYDHAITYQYSLQLIGKIDLKSIEKAKNIGFAPFFDHSWSDEQVQLSSLPYSGEEITYLKGTGFVGEEAGKDVFLDILPEAEYLQLSTHAIPDPQNPDLAFIALFPGNIESRLYTNEVVNMDLSHTSLVLLSACETNFGALSRSEGALSISRAFMLAGCQNIISSLWKAEDKATAYITEAFYRHVEKGNSFSVSLRKAKMELLADPAMAQYHHPVFWANLVLVGNLNKTKLFIPIYLYLFLGLVPLAGYWIYHSRQRRRQQKI</sequence>
<dbReference type="EMBL" id="JBHUIV010000010">
    <property type="protein sequence ID" value="MFD2201365.1"/>
    <property type="molecule type" value="Genomic_DNA"/>
</dbReference>
<dbReference type="Gene3D" id="1.25.40.10">
    <property type="entry name" value="Tetratricopeptide repeat domain"/>
    <property type="match status" value="2"/>
</dbReference>
<feature type="repeat" description="TPR" evidence="1">
    <location>
        <begin position="170"/>
        <end position="203"/>
    </location>
</feature>
<proteinExistence type="predicted"/>
<evidence type="ECO:0000313" key="5">
    <source>
        <dbReference type="Proteomes" id="UP001597414"/>
    </source>
</evidence>
<dbReference type="PANTHER" id="PTHR10098:SF108">
    <property type="entry name" value="TETRATRICOPEPTIDE REPEAT PROTEIN 28"/>
    <property type="match status" value="1"/>
</dbReference>
<reference evidence="5" key="1">
    <citation type="journal article" date="2019" name="Int. J. Syst. Evol. Microbiol.">
        <title>The Global Catalogue of Microorganisms (GCM) 10K type strain sequencing project: providing services to taxonomists for standard genome sequencing and annotation.</title>
        <authorList>
            <consortium name="The Broad Institute Genomics Platform"/>
            <consortium name="The Broad Institute Genome Sequencing Center for Infectious Disease"/>
            <person name="Wu L."/>
            <person name="Ma J."/>
        </authorList>
    </citation>
    <scope>NUCLEOTIDE SEQUENCE [LARGE SCALE GENOMIC DNA]</scope>
    <source>
        <strain evidence="5">KCTC 19812</strain>
    </source>
</reference>
<feature type="repeat" description="TPR" evidence="1">
    <location>
        <begin position="330"/>
        <end position="363"/>
    </location>
</feature>
<keyword evidence="2" id="KW-0812">Transmembrane</keyword>
<feature type="domain" description="CHAT" evidence="3">
    <location>
        <begin position="639"/>
        <end position="908"/>
    </location>
</feature>
<evidence type="ECO:0000256" key="2">
    <source>
        <dbReference type="SAM" id="Phobius"/>
    </source>
</evidence>
<dbReference type="SMART" id="SM00028">
    <property type="entry name" value="TPR"/>
    <property type="match status" value="5"/>
</dbReference>
<gene>
    <name evidence="4" type="ORF">ACFSKV_07290</name>
</gene>
<dbReference type="RefSeq" id="WP_380801285.1">
    <property type="nucleotide sequence ID" value="NZ_JBHUIV010000010.1"/>
</dbReference>
<dbReference type="InterPro" id="IPR019734">
    <property type="entry name" value="TPR_rpt"/>
</dbReference>
<dbReference type="PANTHER" id="PTHR10098">
    <property type="entry name" value="RAPSYN-RELATED"/>
    <property type="match status" value="1"/>
</dbReference>
<dbReference type="Pfam" id="PF13181">
    <property type="entry name" value="TPR_8"/>
    <property type="match status" value="2"/>
</dbReference>
<name>A0ABW5B9P8_9BACT</name>
<keyword evidence="5" id="KW-1185">Reference proteome</keyword>
<evidence type="ECO:0000259" key="3">
    <source>
        <dbReference type="Pfam" id="PF12770"/>
    </source>
</evidence>
<evidence type="ECO:0000256" key="1">
    <source>
        <dbReference type="PROSITE-ProRule" id="PRU00339"/>
    </source>
</evidence>
<dbReference type="PROSITE" id="PS50005">
    <property type="entry name" value="TPR"/>
    <property type="match status" value="2"/>
</dbReference>
<keyword evidence="1" id="KW-0802">TPR repeat</keyword>
<dbReference type="SUPFAM" id="SSF48452">
    <property type="entry name" value="TPR-like"/>
    <property type="match status" value="1"/>
</dbReference>
<dbReference type="InterPro" id="IPR011990">
    <property type="entry name" value="TPR-like_helical_dom_sf"/>
</dbReference>
<organism evidence="4 5">
    <name type="scientific">Shivajiella indica</name>
    <dbReference type="NCBI Taxonomy" id="872115"/>
    <lineage>
        <taxon>Bacteria</taxon>
        <taxon>Pseudomonadati</taxon>
        <taxon>Bacteroidota</taxon>
        <taxon>Cytophagia</taxon>
        <taxon>Cytophagales</taxon>
        <taxon>Cyclobacteriaceae</taxon>
        <taxon>Shivajiella</taxon>
    </lineage>
</organism>
<evidence type="ECO:0000313" key="4">
    <source>
        <dbReference type="EMBL" id="MFD2201365.1"/>
    </source>
</evidence>
<keyword evidence="2" id="KW-1133">Transmembrane helix</keyword>